<comment type="caution">
    <text evidence="1">The sequence shown here is derived from an EMBL/GenBank/DDBJ whole genome shotgun (WGS) entry which is preliminary data.</text>
</comment>
<dbReference type="RefSeq" id="WP_282587596.1">
    <property type="nucleotide sequence ID" value="NZ_JAMOIM010000022.1"/>
</dbReference>
<evidence type="ECO:0000313" key="2">
    <source>
        <dbReference type="Proteomes" id="UP001165667"/>
    </source>
</evidence>
<dbReference type="EMBL" id="JAMOIM010000022">
    <property type="protein sequence ID" value="MCW6511218.1"/>
    <property type="molecule type" value="Genomic_DNA"/>
</dbReference>
<proteinExistence type="predicted"/>
<sequence length="173" mass="18604">MTGGNFSARAVARLAVERPRIPPAEPITAAEWAASPDLDDRIHAYIVAVRGGFERLEDAVRQLAAVLILAAAGARRSDDHPVRVKAAQDLSEACDRLRTLSPPARAGHHHHHLLQAAAKTRAAMGQPWNETQRALHLLGEASDHLRWATGLLPGFEVVALGQGCGCCSPKPRM</sequence>
<dbReference type="Proteomes" id="UP001165667">
    <property type="component" value="Unassembled WGS sequence"/>
</dbReference>
<dbReference type="AlphaFoldDB" id="A0AA41Z1P0"/>
<keyword evidence="2" id="KW-1185">Reference proteome</keyword>
<protein>
    <submittedName>
        <fullName evidence="1">Uncharacterized protein</fullName>
    </submittedName>
</protein>
<gene>
    <name evidence="1" type="ORF">M8523_24775</name>
</gene>
<organism evidence="1 2">
    <name type="scientific">Lichenifustis flavocetrariae</name>
    <dbReference type="NCBI Taxonomy" id="2949735"/>
    <lineage>
        <taxon>Bacteria</taxon>
        <taxon>Pseudomonadati</taxon>
        <taxon>Pseudomonadota</taxon>
        <taxon>Alphaproteobacteria</taxon>
        <taxon>Hyphomicrobiales</taxon>
        <taxon>Lichenihabitantaceae</taxon>
        <taxon>Lichenifustis</taxon>
    </lineage>
</organism>
<evidence type="ECO:0000313" key="1">
    <source>
        <dbReference type="EMBL" id="MCW6511218.1"/>
    </source>
</evidence>
<reference evidence="1" key="1">
    <citation type="submission" date="2022-05" db="EMBL/GenBank/DDBJ databases">
        <authorList>
            <person name="Pankratov T."/>
        </authorList>
    </citation>
    <scope>NUCLEOTIDE SEQUENCE</scope>
    <source>
        <strain evidence="1">BP6-180914</strain>
    </source>
</reference>
<accession>A0AA41Z1P0</accession>
<name>A0AA41Z1P0_9HYPH</name>